<dbReference type="Pfam" id="PF00753">
    <property type="entry name" value="Lactamase_B"/>
    <property type="match status" value="1"/>
</dbReference>
<dbReference type="VEuPathDB" id="FungiDB:PV10_05242"/>
<evidence type="ECO:0000256" key="5">
    <source>
        <dbReference type="ARBA" id="ARBA00022833"/>
    </source>
</evidence>
<dbReference type="OrthoDB" id="10250730at2759"/>
<dbReference type="InterPro" id="IPR001279">
    <property type="entry name" value="Metallo-B-lactamas"/>
</dbReference>
<keyword evidence="4" id="KW-0378">Hydrolase</keyword>
<sequence>MADQASGAMANLLLPAAVPAFKCPRGTKMWILNLGSLNVDEGWLLAGVNGGSSSQPNPTNKRRTLMLIAGLIHHPDAGLILFETGCAEDIETQWGAQTTDVFPRTKYAVCHKLPEAIKATGNDIKDIKAVIMGHLHMDHGGGLEHFFGSTIPIYVHGEELKHACWAAATRSESGLYLPDYLNLSKLRWETSNEERLDLWQGITIYHAPGHTPGLSIMQVNLPNDGTWIWTTDQYHARENYYDDHPHGWLIRDHNSWVRSGKMIKRLQRLFQAKLIFGHDYDIASEHINNKPFYE</sequence>
<dbReference type="GO" id="GO:0016787">
    <property type="term" value="F:hydrolase activity"/>
    <property type="evidence" value="ECO:0007669"/>
    <property type="project" value="UniProtKB-KW"/>
</dbReference>
<keyword evidence="5" id="KW-0862">Zinc</keyword>
<evidence type="ECO:0000256" key="3">
    <source>
        <dbReference type="ARBA" id="ARBA00022723"/>
    </source>
</evidence>
<keyword evidence="8" id="KW-1185">Reference proteome</keyword>
<dbReference type="SMART" id="SM00849">
    <property type="entry name" value="Lactamase_B"/>
    <property type="match status" value="1"/>
</dbReference>
<dbReference type="SUPFAM" id="SSF56281">
    <property type="entry name" value="Metallo-hydrolase/oxidoreductase"/>
    <property type="match status" value="1"/>
</dbReference>
<dbReference type="InterPro" id="IPR036866">
    <property type="entry name" value="RibonucZ/Hydroxyglut_hydro"/>
</dbReference>
<dbReference type="EMBL" id="KN847522">
    <property type="protein sequence ID" value="KIV94086.1"/>
    <property type="molecule type" value="Genomic_DNA"/>
</dbReference>
<accession>A0A0D1Y0R9</accession>
<reference evidence="7 8" key="1">
    <citation type="submission" date="2015-01" db="EMBL/GenBank/DDBJ databases">
        <title>The Genome Sequence of Exophiala mesophila CBS40295.</title>
        <authorList>
            <consortium name="The Broad Institute Genomics Platform"/>
            <person name="Cuomo C."/>
            <person name="de Hoog S."/>
            <person name="Gorbushina A."/>
            <person name="Stielow B."/>
            <person name="Teixiera M."/>
            <person name="Abouelleil A."/>
            <person name="Chapman S.B."/>
            <person name="Priest M."/>
            <person name="Young S.K."/>
            <person name="Wortman J."/>
            <person name="Nusbaum C."/>
            <person name="Birren B."/>
        </authorList>
    </citation>
    <scope>NUCLEOTIDE SEQUENCE [LARGE SCALE GENOMIC DNA]</scope>
    <source>
        <strain evidence="7 8">CBS 40295</strain>
    </source>
</reference>
<evidence type="ECO:0000259" key="6">
    <source>
        <dbReference type="SMART" id="SM00849"/>
    </source>
</evidence>
<dbReference type="AlphaFoldDB" id="A0A0D1Y0R9"/>
<dbReference type="GeneID" id="27323087"/>
<organism evidence="7 8">
    <name type="scientific">Exophiala mesophila</name>
    <name type="common">Black yeast-like fungus</name>
    <dbReference type="NCBI Taxonomy" id="212818"/>
    <lineage>
        <taxon>Eukaryota</taxon>
        <taxon>Fungi</taxon>
        <taxon>Dikarya</taxon>
        <taxon>Ascomycota</taxon>
        <taxon>Pezizomycotina</taxon>
        <taxon>Eurotiomycetes</taxon>
        <taxon>Chaetothyriomycetidae</taxon>
        <taxon>Chaetothyriales</taxon>
        <taxon>Herpotrichiellaceae</taxon>
        <taxon>Exophiala</taxon>
    </lineage>
</organism>
<dbReference type="RefSeq" id="XP_016225660.1">
    <property type="nucleotide sequence ID" value="XM_016369872.1"/>
</dbReference>
<dbReference type="Gene3D" id="3.60.15.10">
    <property type="entry name" value="Ribonuclease Z/Hydroxyacylglutathione hydrolase-like"/>
    <property type="match status" value="1"/>
</dbReference>
<dbReference type="STRING" id="212818.A0A0D1Y0R9"/>
<evidence type="ECO:0000256" key="2">
    <source>
        <dbReference type="ARBA" id="ARBA00007749"/>
    </source>
</evidence>
<dbReference type="Proteomes" id="UP000054302">
    <property type="component" value="Unassembled WGS sequence"/>
</dbReference>
<dbReference type="InterPro" id="IPR051013">
    <property type="entry name" value="MBL_superfamily_lactonases"/>
</dbReference>
<gene>
    <name evidence="7" type="ORF">PV10_05242</name>
</gene>
<name>A0A0D1Y0R9_EXOME</name>
<comment type="cofactor">
    <cofactor evidence="1">
        <name>Zn(2+)</name>
        <dbReference type="ChEBI" id="CHEBI:29105"/>
    </cofactor>
</comment>
<dbReference type="PANTHER" id="PTHR42978:SF2">
    <property type="entry name" value="102 KBASES UNSTABLE REGION: FROM 1 TO 119443"/>
    <property type="match status" value="1"/>
</dbReference>
<protein>
    <recommendedName>
        <fullName evidence="6">Metallo-beta-lactamase domain-containing protein</fullName>
    </recommendedName>
</protein>
<evidence type="ECO:0000256" key="4">
    <source>
        <dbReference type="ARBA" id="ARBA00022801"/>
    </source>
</evidence>
<evidence type="ECO:0000313" key="8">
    <source>
        <dbReference type="Proteomes" id="UP000054302"/>
    </source>
</evidence>
<evidence type="ECO:0000313" key="7">
    <source>
        <dbReference type="EMBL" id="KIV94086.1"/>
    </source>
</evidence>
<evidence type="ECO:0000256" key="1">
    <source>
        <dbReference type="ARBA" id="ARBA00001947"/>
    </source>
</evidence>
<comment type="similarity">
    <text evidence="2">Belongs to the metallo-beta-lactamase superfamily.</text>
</comment>
<keyword evidence="3" id="KW-0479">Metal-binding</keyword>
<dbReference type="OMA" id="SGHAWGM"/>
<proteinExistence type="inferred from homology"/>
<dbReference type="CDD" id="cd07729">
    <property type="entry name" value="AHL_lactonase_MBL-fold"/>
    <property type="match status" value="1"/>
</dbReference>
<dbReference type="GO" id="GO:0046872">
    <property type="term" value="F:metal ion binding"/>
    <property type="evidence" value="ECO:0007669"/>
    <property type="project" value="UniProtKB-KW"/>
</dbReference>
<feature type="domain" description="Metallo-beta-lactamase" evidence="6">
    <location>
        <begin position="66"/>
        <end position="278"/>
    </location>
</feature>
<dbReference type="HOGENOM" id="CLU_030571_3_2_1"/>
<dbReference type="PANTHER" id="PTHR42978">
    <property type="entry name" value="QUORUM-QUENCHING LACTONASE YTNP-RELATED-RELATED"/>
    <property type="match status" value="1"/>
</dbReference>